<dbReference type="AlphaFoldDB" id="A0A424YD95"/>
<gene>
    <name evidence="2" type="ORF">D5R97_06790</name>
</gene>
<dbReference type="Proteomes" id="UP000285138">
    <property type="component" value="Unassembled WGS sequence"/>
</dbReference>
<evidence type="ECO:0000256" key="1">
    <source>
        <dbReference type="SAM" id="Phobius"/>
    </source>
</evidence>
<accession>A0A424YD95</accession>
<name>A0A424YD95_9FIRM</name>
<feature type="transmembrane region" description="Helical" evidence="1">
    <location>
        <begin position="12"/>
        <end position="31"/>
    </location>
</feature>
<keyword evidence="1" id="KW-1133">Transmembrane helix</keyword>
<feature type="transmembrane region" description="Helical" evidence="1">
    <location>
        <begin position="83"/>
        <end position="103"/>
    </location>
</feature>
<evidence type="ECO:0000313" key="2">
    <source>
        <dbReference type="EMBL" id="RQD75103.1"/>
    </source>
</evidence>
<organism evidence="2 3">
    <name type="scientific">Candidatus Syntrophonatronum acetioxidans</name>
    <dbReference type="NCBI Taxonomy" id="1795816"/>
    <lineage>
        <taxon>Bacteria</taxon>
        <taxon>Bacillati</taxon>
        <taxon>Bacillota</taxon>
        <taxon>Clostridia</taxon>
        <taxon>Eubacteriales</taxon>
        <taxon>Syntrophomonadaceae</taxon>
        <taxon>Candidatus Syntrophonatronum</taxon>
    </lineage>
</organism>
<feature type="transmembrane region" description="Helical" evidence="1">
    <location>
        <begin position="51"/>
        <end position="71"/>
    </location>
</feature>
<keyword evidence="1" id="KW-0472">Membrane</keyword>
<keyword evidence="1" id="KW-0812">Transmembrane</keyword>
<feature type="transmembrane region" description="Helical" evidence="1">
    <location>
        <begin position="131"/>
        <end position="153"/>
    </location>
</feature>
<sequence length="158" mass="17877">MYNWSVDLKKVGTYILIFLMGLFLVQVISSFHLELARLSQRIQVEKMMVPYLIRSLGCILFGMLVKWRWLLEILKGNLRINSRLIPGVLLAIISLIPQFYYLYISRITVPLLLNIPDTISQGWGPVLRSLFIAPLIQGSIPLVLGVAAGVLIVEGLKQ</sequence>
<evidence type="ECO:0000313" key="3">
    <source>
        <dbReference type="Proteomes" id="UP000285138"/>
    </source>
</evidence>
<proteinExistence type="predicted"/>
<protein>
    <submittedName>
        <fullName evidence="2">Uncharacterized protein</fullName>
    </submittedName>
</protein>
<dbReference type="EMBL" id="QZAA01000170">
    <property type="protein sequence ID" value="RQD75103.1"/>
    <property type="molecule type" value="Genomic_DNA"/>
</dbReference>
<comment type="caution">
    <text evidence="2">The sequence shown here is derived from an EMBL/GenBank/DDBJ whole genome shotgun (WGS) entry which is preliminary data.</text>
</comment>
<reference evidence="2 3" key="1">
    <citation type="submission" date="2018-08" db="EMBL/GenBank/DDBJ databases">
        <title>The metabolism and importance of syntrophic acetate oxidation coupled to methane or sulfide production in haloalkaline environments.</title>
        <authorList>
            <person name="Timmers P.H.A."/>
            <person name="Vavourakis C.D."/>
            <person name="Sorokin D.Y."/>
            <person name="Sinninghe Damste J.S."/>
            <person name="Muyzer G."/>
            <person name="Stams A.J.M."/>
            <person name="Plugge C.M."/>
        </authorList>
    </citation>
    <scope>NUCLEOTIDE SEQUENCE [LARGE SCALE GENOMIC DNA]</scope>
    <source>
        <strain evidence="2">MSAO_Bac1</strain>
    </source>
</reference>